<dbReference type="Proteomes" id="UP001433268">
    <property type="component" value="Unassembled WGS sequence"/>
</dbReference>
<gene>
    <name evidence="2" type="ORF">PG997_003829</name>
</gene>
<dbReference type="PIRSF" id="PIRSF029187">
    <property type="entry name" value="Shr3_AAP_chap"/>
    <property type="match status" value="1"/>
</dbReference>
<dbReference type="RefSeq" id="XP_066671762.1">
    <property type="nucleotide sequence ID" value="XM_066808144.1"/>
</dbReference>
<evidence type="ECO:0000256" key="1">
    <source>
        <dbReference type="SAM" id="Phobius"/>
    </source>
</evidence>
<accession>A0ABR1X0B7</accession>
<feature type="transmembrane region" description="Helical" evidence="1">
    <location>
        <begin position="105"/>
        <end position="124"/>
    </location>
</feature>
<dbReference type="Pfam" id="PF08229">
    <property type="entry name" value="SHR3_chaperone"/>
    <property type="match status" value="1"/>
</dbReference>
<protein>
    <recommendedName>
        <fullName evidence="4">Secretory component protein SHR3</fullName>
    </recommendedName>
</protein>
<dbReference type="GeneID" id="92041204"/>
<proteinExistence type="predicted"/>
<dbReference type="EMBL" id="JAQQWN010000004">
    <property type="protein sequence ID" value="KAK8088868.1"/>
    <property type="molecule type" value="Genomic_DNA"/>
</dbReference>
<dbReference type="InterPro" id="IPR013248">
    <property type="entry name" value="Psh3/Shr3"/>
</dbReference>
<dbReference type="PANTHER" id="PTHR28228">
    <property type="entry name" value="SECRETORY COMPONENT PROTEIN SHR3"/>
    <property type="match status" value="1"/>
</dbReference>
<keyword evidence="1" id="KW-1133">Transmembrane helix</keyword>
<comment type="caution">
    <text evidence="2">The sequence shown here is derived from an EMBL/GenBank/DDBJ whole genome shotgun (WGS) entry which is preliminary data.</text>
</comment>
<evidence type="ECO:0000313" key="3">
    <source>
        <dbReference type="Proteomes" id="UP001433268"/>
    </source>
</evidence>
<evidence type="ECO:0008006" key="4">
    <source>
        <dbReference type="Google" id="ProtNLM"/>
    </source>
</evidence>
<keyword evidence="3" id="KW-1185">Reference proteome</keyword>
<reference evidence="2 3" key="1">
    <citation type="submission" date="2023-01" db="EMBL/GenBank/DDBJ databases">
        <title>Analysis of 21 Apiospora genomes using comparative genomics revels a genus with tremendous synthesis potential of carbohydrate active enzymes and secondary metabolites.</title>
        <authorList>
            <person name="Sorensen T."/>
        </authorList>
    </citation>
    <scope>NUCLEOTIDE SEQUENCE [LARGE SCALE GENOMIC DNA]</scope>
    <source>
        <strain evidence="2 3">CBS 114990</strain>
    </source>
</reference>
<name>A0ABR1X0B7_9PEZI</name>
<organism evidence="2 3">
    <name type="scientific">Apiospora hydei</name>
    <dbReference type="NCBI Taxonomy" id="1337664"/>
    <lineage>
        <taxon>Eukaryota</taxon>
        <taxon>Fungi</taxon>
        <taxon>Dikarya</taxon>
        <taxon>Ascomycota</taxon>
        <taxon>Pezizomycotina</taxon>
        <taxon>Sordariomycetes</taxon>
        <taxon>Xylariomycetidae</taxon>
        <taxon>Amphisphaeriales</taxon>
        <taxon>Apiosporaceae</taxon>
        <taxon>Apiospora</taxon>
    </lineage>
</organism>
<dbReference type="SMART" id="SM00786">
    <property type="entry name" value="SHR3_chaperone"/>
    <property type="match status" value="1"/>
</dbReference>
<feature type="transmembrane region" description="Helical" evidence="1">
    <location>
        <begin position="172"/>
        <end position="190"/>
    </location>
</feature>
<keyword evidence="1" id="KW-0812">Transmembrane</keyword>
<feature type="transmembrane region" description="Helical" evidence="1">
    <location>
        <begin position="23"/>
        <end position="43"/>
    </location>
</feature>
<keyword evidence="1" id="KW-0472">Membrane</keyword>
<dbReference type="PANTHER" id="PTHR28228:SF1">
    <property type="entry name" value="SECRETORY COMPONENT PROTEIN SHR3"/>
    <property type="match status" value="1"/>
</dbReference>
<evidence type="ECO:0000313" key="2">
    <source>
        <dbReference type="EMBL" id="KAK8088868.1"/>
    </source>
</evidence>
<feature type="transmembrane region" description="Helical" evidence="1">
    <location>
        <begin position="77"/>
        <end position="98"/>
    </location>
</feature>
<sequence>MPNSTPAPAPAPRPDSHSGSSSFATFLIIGPTCFFLGIIFSQFPYDFPLLWTSEPVAAAFLDQLEVHLKFVHQSPPLIARILHIAIGTGFLGFFVKLFKPSESNMLFDGASLVLYLIGVGIYIANIVKGLRTVSAGIWNEEGFAQTVDGPLTGEVVLGREDSLKVMAASNTILALVLVGILVLQAGQWYAERKDREEREGLEKAEAVVQQQQKVSGAQSKKKQ</sequence>